<proteinExistence type="predicted"/>
<gene>
    <name evidence="1" type="primary">370</name>
    <name evidence="1" type="ORF">G_370</name>
</gene>
<keyword evidence="2" id="KW-1185">Reference proteome</keyword>
<name>G3MAB1_9CAUD</name>
<evidence type="ECO:0000313" key="1">
    <source>
        <dbReference type="EMBL" id="AEO93629.1"/>
    </source>
</evidence>
<dbReference type="EMBL" id="JN638751">
    <property type="protein sequence ID" value="AEO93629.1"/>
    <property type="molecule type" value="Genomic_DNA"/>
</dbReference>
<dbReference type="RefSeq" id="YP_009015673.1">
    <property type="nucleotide sequence ID" value="NC_023719.1"/>
</dbReference>
<organism evidence="1 2">
    <name type="scientific">Bacillus phage G</name>
    <dbReference type="NCBI Taxonomy" id="2884420"/>
    <lineage>
        <taxon>Viruses</taxon>
        <taxon>Duplodnaviria</taxon>
        <taxon>Heunggongvirae</taxon>
        <taxon>Uroviricota</taxon>
        <taxon>Caudoviricetes</taxon>
        <taxon>Donellivirus</taxon>
        <taxon>Donellivirus gee</taxon>
    </lineage>
</organism>
<protein>
    <submittedName>
        <fullName evidence="1">Gp370</fullName>
    </submittedName>
</protein>
<reference evidence="1 2" key="1">
    <citation type="submission" date="2011-09" db="EMBL/GenBank/DDBJ databases">
        <authorList>
            <person name="Pope W.H."/>
            <person name="Pedulla M.L."/>
            <person name="Ford M.E."/>
            <person name="Peebles C.L."/>
            <person name="Hatfull G.H."/>
            <person name="Hendrix R.W."/>
        </authorList>
    </citation>
    <scope>NUCLEOTIDE SEQUENCE [LARGE SCALE GENOMIC DNA]</scope>
    <source>
        <strain evidence="1">G</strain>
    </source>
</reference>
<sequence length="87" mass="10365">MDSYEELIEHYNIIIDKLFSNEEMTDKEAEMLGRFFGGSGTFPDMHDREREIMNSLTGENARYEIIEMIKKTIERSGRIRRNLEGWE</sequence>
<dbReference type="GeneID" id="18563585"/>
<dbReference type="KEGG" id="vg:18563585"/>
<evidence type="ECO:0000313" key="2">
    <source>
        <dbReference type="Proteomes" id="UP000009273"/>
    </source>
</evidence>
<accession>G3MAB1</accession>
<dbReference type="Proteomes" id="UP000009273">
    <property type="component" value="Segment"/>
</dbReference>